<evidence type="ECO:0000256" key="1">
    <source>
        <dbReference type="SAM" id="Phobius"/>
    </source>
</evidence>
<name>A0A939T808_9ACTN</name>
<dbReference type="Proteomes" id="UP000669179">
    <property type="component" value="Unassembled WGS sequence"/>
</dbReference>
<sequence>MWPVIGLAYGTVLGLAAGFGGFGPFLLVLFFGVVGFLAGRAIEGELDLSGLFGSSGRGTAGRKS</sequence>
<comment type="caution">
    <text evidence="2">The sequence shown here is derived from an EMBL/GenBank/DDBJ whole genome shotgun (WGS) entry which is preliminary data.</text>
</comment>
<keyword evidence="1" id="KW-0812">Transmembrane</keyword>
<organism evidence="2 3">
    <name type="scientific">Actinomadura barringtoniae</name>
    <dbReference type="NCBI Taxonomy" id="1427535"/>
    <lineage>
        <taxon>Bacteria</taxon>
        <taxon>Bacillati</taxon>
        <taxon>Actinomycetota</taxon>
        <taxon>Actinomycetes</taxon>
        <taxon>Streptosporangiales</taxon>
        <taxon>Thermomonosporaceae</taxon>
        <taxon>Actinomadura</taxon>
    </lineage>
</organism>
<protein>
    <recommendedName>
        <fullName evidence="4">DUF2273 domain-containing protein</fullName>
    </recommendedName>
</protein>
<proteinExistence type="predicted"/>
<evidence type="ECO:0008006" key="4">
    <source>
        <dbReference type="Google" id="ProtNLM"/>
    </source>
</evidence>
<dbReference type="AlphaFoldDB" id="A0A939T808"/>
<feature type="transmembrane region" description="Helical" evidence="1">
    <location>
        <begin position="12"/>
        <end position="38"/>
    </location>
</feature>
<reference evidence="2" key="1">
    <citation type="submission" date="2021-03" db="EMBL/GenBank/DDBJ databases">
        <authorList>
            <person name="Kanchanasin P."/>
            <person name="Saeng-In P."/>
            <person name="Phongsopitanun W."/>
            <person name="Yuki M."/>
            <person name="Kudo T."/>
            <person name="Ohkuma M."/>
            <person name="Tanasupawat S."/>
        </authorList>
    </citation>
    <scope>NUCLEOTIDE SEQUENCE</scope>
    <source>
        <strain evidence="2">GKU 128</strain>
    </source>
</reference>
<keyword evidence="3" id="KW-1185">Reference proteome</keyword>
<evidence type="ECO:0000313" key="2">
    <source>
        <dbReference type="EMBL" id="MBO2446410.1"/>
    </source>
</evidence>
<dbReference type="EMBL" id="JAGEOJ010000002">
    <property type="protein sequence ID" value="MBO2446410.1"/>
    <property type="molecule type" value="Genomic_DNA"/>
</dbReference>
<gene>
    <name evidence="2" type="ORF">J4573_04870</name>
</gene>
<accession>A0A939T808</accession>
<keyword evidence="1" id="KW-0472">Membrane</keyword>
<dbReference type="RefSeq" id="WP_208254436.1">
    <property type="nucleotide sequence ID" value="NZ_JAGEOJ010000002.1"/>
</dbReference>
<keyword evidence="1" id="KW-1133">Transmembrane helix</keyword>
<evidence type="ECO:0000313" key="3">
    <source>
        <dbReference type="Proteomes" id="UP000669179"/>
    </source>
</evidence>